<dbReference type="Pfam" id="PF23552">
    <property type="entry name" value="ParB_C"/>
    <property type="match status" value="1"/>
</dbReference>
<dbReference type="SUPFAM" id="SSF110849">
    <property type="entry name" value="ParB/Sulfiredoxin"/>
    <property type="match status" value="1"/>
</dbReference>
<accession>A0A644YKS5</accession>
<dbReference type="EMBL" id="VSSQ01004806">
    <property type="protein sequence ID" value="MPM26714.1"/>
    <property type="molecule type" value="Genomic_DNA"/>
</dbReference>
<dbReference type="InterPro" id="IPR036086">
    <property type="entry name" value="ParB/Sulfiredoxin_sf"/>
</dbReference>
<evidence type="ECO:0000259" key="5">
    <source>
        <dbReference type="SMART" id="SM00470"/>
    </source>
</evidence>
<sequence length="290" mass="32818">MTIPKKGLGSKGRGLEALISQQVDTISEKGVVEISIDKISPNREQPRRIFDESALEELAESMKQIGVIQPVILAKDGDYYKLIAGERRWRAAKIAGIAKIPAIIKDYDDDVAFEVALIENLQRENLNLIEEARGYKKLIDAFNFNQDDVAQKVGKSRPTVTNALRLLNLDERVQQFVLNNEISAGHARALLALEDKNVQYEVAEKIIENGLSVRAIEAFVKSYKNHKPTEVDRRVSFDTTGYKSIEKNLKDLFGTKVKLNCKKNKGKIEIEYYSDADLERIIELIKKIDE</sequence>
<dbReference type="AlphaFoldDB" id="A0A644YKS5"/>
<organism evidence="6">
    <name type="scientific">bioreactor metagenome</name>
    <dbReference type="NCBI Taxonomy" id="1076179"/>
    <lineage>
        <taxon>unclassified sequences</taxon>
        <taxon>metagenomes</taxon>
        <taxon>ecological metagenomes</taxon>
    </lineage>
</organism>
<evidence type="ECO:0000256" key="2">
    <source>
        <dbReference type="ARBA" id="ARBA00022829"/>
    </source>
</evidence>
<dbReference type="GO" id="GO:0045881">
    <property type="term" value="P:positive regulation of sporulation resulting in formation of a cellular spore"/>
    <property type="evidence" value="ECO:0007669"/>
    <property type="project" value="TreeGrafter"/>
</dbReference>
<dbReference type="GO" id="GO:0007059">
    <property type="term" value="P:chromosome segregation"/>
    <property type="evidence" value="ECO:0007669"/>
    <property type="project" value="UniProtKB-KW"/>
</dbReference>
<feature type="domain" description="ParB-like N-terminal" evidence="5">
    <location>
        <begin position="32"/>
        <end position="121"/>
    </location>
</feature>
<dbReference type="CDD" id="cd16393">
    <property type="entry name" value="SPO0J_N"/>
    <property type="match status" value="1"/>
</dbReference>
<dbReference type="InterPro" id="IPR004437">
    <property type="entry name" value="ParB/RepB/Spo0J"/>
</dbReference>
<name>A0A644YKS5_9ZZZZ</name>
<comment type="caution">
    <text evidence="6">The sequence shown here is derived from an EMBL/GenBank/DDBJ whole genome shotgun (WGS) entry which is preliminary data.</text>
</comment>
<dbReference type="FunFam" id="1.10.10.2830:FF:000001">
    <property type="entry name" value="Chromosome partitioning protein ParB"/>
    <property type="match status" value="1"/>
</dbReference>
<dbReference type="InterPro" id="IPR050336">
    <property type="entry name" value="Chromosome_partition/occlusion"/>
</dbReference>
<dbReference type="Pfam" id="PF17762">
    <property type="entry name" value="HTH_ParB"/>
    <property type="match status" value="1"/>
</dbReference>
<dbReference type="Gene3D" id="3.90.1530.30">
    <property type="match status" value="1"/>
</dbReference>
<evidence type="ECO:0000313" key="6">
    <source>
        <dbReference type="EMBL" id="MPM26714.1"/>
    </source>
</evidence>
<dbReference type="PANTHER" id="PTHR33375">
    <property type="entry name" value="CHROMOSOME-PARTITIONING PROTEIN PARB-RELATED"/>
    <property type="match status" value="1"/>
</dbReference>
<keyword evidence="2" id="KW-0159">Chromosome partition</keyword>
<dbReference type="InterPro" id="IPR057240">
    <property type="entry name" value="ParB_dimer_C"/>
</dbReference>
<proteinExistence type="inferred from homology"/>
<dbReference type="Pfam" id="PF02195">
    <property type="entry name" value="ParB_N"/>
    <property type="match status" value="1"/>
</dbReference>
<dbReference type="NCBIfam" id="TIGR00180">
    <property type="entry name" value="parB_part"/>
    <property type="match status" value="1"/>
</dbReference>
<keyword evidence="4" id="KW-0175">Coiled coil</keyword>
<keyword evidence="3" id="KW-0238">DNA-binding</keyword>
<evidence type="ECO:0000256" key="3">
    <source>
        <dbReference type="ARBA" id="ARBA00023125"/>
    </source>
</evidence>
<dbReference type="GO" id="GO:0005694">
    <property type="term" value="C:chromosome"/>
    <property type="evidence" value="ECO:0007669"/>
    <property type="project" value="TreeGrafter"/>
</dbReference>
<evidence type="ECO:0000256" key="4">
    <source>
        <dbReference type="SAM" id="Coils"/>
    </source>
</evidence>
<dbReference type="FunFam" id="3.90.1530.30:FF:000001">
    <property type="entry name" value="Chromosome partitioning protein ParB"/>
    <property type="match status" value="1"/>
</dbReference>
<dbReference type="SUPFAM" id="SSF109709">
    <property type="entry name" value="KorB DNA-binding domain-like"/>
    <property type="match status" value="1"/>
</dbReference>
<dbReference type="SMART" id="SM00470">
    <property type="entry name" value="ParB"/>
    <property type="match status" value="1"/>
</dbReference>
<dbReference type="GO" id="GO:0003677">
    <property type="term" value="F:DNA binding"/>
    <property type="evidence" value="ECO:0007669"/>
    <property type="project" value="UniProtKB-KW"/>
</dbReference>
<reference evidence="6" key="1">
    <citation type="submission" date="2019-08" db="EMBL/GenBank/DDBJ databases">
        <authorList>
            <person name="Kucharzyk K."/>
            <person name="Murdoch R.W."/>
            <person name="Higgins S."/>
            <person name="Loffler F."/>
        </authorList>
    </citation>
    <scope>NUCLEOTIDE SEQUENCE</scope>
</reference>
<protein>
    <submittedName>
        <fullName evidence="6">Stage 0 sporulation protein J</fullName>
    </submittedName>
</protein>
<comment type="similarity">
    <text evidence="1">Belongs to the ParB family.</text>
</comment>
<dbReference type="InterPro" id="IPR003115">
    <property type="entry name" value="ParB_N"/>
</dbReference>
<feature type="coiled-coil region" evidence="4">
    <location>
        <begin position="104"/>
        <end position="138"/>
    </location>
</feature>
<dbReference type="PANTHER" id="PTHR33375:SF1">
    <property type="entry name" value="CHROMOSOME-PARTITIONING PROTEIN PARB-RELATED"/>
    <property type="match status" value="1"/>
</dbReference>
<gene>
    <name evidence="6" type="primary">spo0J_14</name>
    <name evidence="6" type="ORF">SDC9_73218</name>
</gene>
<evidence type="ECO:0000256" key="1">
    <source>
        <dbReference type="ARBA" id="ARBA00006295"/>
    </source>
</evidence>
<dbReference type="InterPro" id="IPR041468">
    <property type="entry name" value="HTH_ParB/Spo0J"/>
</dbReference>
<dbReference type="Gene3D" id="1.10.10.2830">
    <property type="match status" value="1"/>
</dbReference>